<sequence>MRAQSWPRPLAYQPLNLLGLIHLQILPRQPHLLPLNVRQKLLSHRRVWKYIMIHLCSDTCSFHFGSASLALSFGQYLTSLTPFNSLANHITRSQF</sequence>
<dbReference type="HOGENOM" id="CLU_2372505_0_0_1"/>
<dbReference type="Proteomes" id="UP000027195">
    <property type="component" value="Unassembled WGS sequence"/>
</dbReference>
<accession>A0A067N742</accession>
<dbReference type="AlphaFoldDB" id="A0A067N742"/>
<dbReference type="InParanoid" id="A0A067N742"/>
<keyword evidence="2" id="KW-1185">Reference proteome</keyword>
<protein>
    <submittedName>
        <fullName evidence="1">Uncharacterized protein</fullName>
    </submittedName>
</protein>
<reference evidence="2" key="1">
    <citation type="journal article" date="2014" name="Proc. Natl. Acad. Sci. U.S.A.">
        <title>Extensive sampling of basidiomycete genomes demonstrates inadequacy of the white-rot/brown-rot paradigm for wood decay fungi.</title>
        <authorList>
            <person name="Riley R."/>
            <person name="Salamov A.A."/>
            <person name="Brown D.W."/>
            <person name="Nagy L.G."/>
            <person name="Floudas D."/>
            <person name="Held B.W."/>
            <person name="Levasseur A."/>
            <person name="Lombard V."/>
            <person name="Morin E."/>
            <person name="Otillar R."/>
            <person name="Lindquist E.A."/>
            <person name="Sun H."/>
            <person name="LaButti K.M."/>
            <person name="Schmutz J."/>
            <person name="Jabbour D."/>
            <person name="Luo H."/>
            <person name="Baker S.E."/>
            <person name="Pisabarro A.G."/>
            <person name="Walton J.D."/>
            <person name="Blanchette R.A."/>
            <person name="Henrissat B."/>
            <person name="Martin F."/>
            <person name="Cullen D."/>
            <person name="Hibbett D.S."/>
            <person name="Grigoriev I.V."/>
        </authorList>
    </citation>
    <scope>NUCLEOTIDE SEQUENCE [LARGE SCALE GENOMIC DNA]</scope>
    <source>
        <strain evidence="2">FD-172 SS1</strain>
    </source>
</reference>
<proteinExistence type="predicted"/>
<dbReference type="EMBL" id="KL198019">
    <property type="protein sequence ID" value="KDQ19606.1"/>
    <property type="molecule type" value="Genomic_DNA"/>
</dbReference>
<gene>
    <name evidence="1" type="ORF">BOTBODRAFT_443880</name>
</gene>
<organism evidence="1 2">
    <name type="scientific">Botryobasidium botryosum (strain FD-172 SS1)</name>
    <dbReference type="NCBI Taxonomy" id="930990"/>
    <lineage>
        <taxon>Eukaryota</taxon>
        <taxon>Fungi</taxon>
        <taxon>Dikarya</taxon>
        <taxon>Basidiomycota</taxon>
        <taxon>Agaricomycotina</taxon>
        <taxon>Agaricomycetes</taxon>
        <taxon>Cantharellales</taxon>
        <taxon>Botryobasidiaceae</taxon>
        <taxon>Botryobasidium</taxon>
    </lineage>
</organism>
<name>A0A067N742_BOTB1</name>
<evidence type="ECO:0000313" key="1">
    <source>
        <dbReference type="EMBL" id="KDQ19606.1"/>
    </source>
</evidence>
<evidence type="ECO:0000313" key="2">
    <source>
        <dbReference type="Proteomes" id="UP000027195"/>
    </source>
</evidence>